<evidence type="ECO:0000313" key="2">
    <source>
        <dbReference type="Proteomes" id="UP001066276"/>
    </source>
</evidence>
<reference evidence="1" key="1">
    <citation type="journal article" date="2022" name="bioRxiv">
        <title>Sequencing and chromosome-scale assembly of the giantPleurodeles waltlgenome.</title>
        <authorList>
            <person name="Brown T."/>
            <person name="Elewa A."/>
            <person name="Iarovenko S."/>
            <person name="Subramanian E."/>
            <person name="Araus A.J."/>
            <person name="Petzold A."/>
            <person name="Susuki M."/>
            <person name="Suzuki K.-i.T."/>
            <person name="Hayashi T."/>
            <person name="Toyoda A."/>
            <person name="Oliveira C."/>
            <person name="Osipova E."/>
            <person name="Leigh N.D."/>
            <person name="Simon A."/>
            <person name="Yun M.H."/>
        </authorList>
    </citation>
    <scope>NUCLEOTIDE SEQUENCE</scope>
    <source>
        <strain evidence="1">20211129_DDA</strain>
        <tissue evidence="1">Liver</tissue>
    </source>
</reference>
<organism evidence="1 2">
    <name type="scientific">Pleurodeles waltl</name>
    <name type="common">Iberian ribbed newt</name>
    <dbReference type="NCBI Taxonomy" id="8319"/>
    <lineage>
        <taxon>Eukaryota</taxon>
        <taxon>Metazoa</taxon>
        <taxon>Chordata</taxon>
        <taxon>Craniata</taxon>
        <taxon>Vertebrata</taxon>
        <taxon>Euteleostomi</taxon>
        <taxon>Amphibia</taxon>
        <taxon>Batrachia</taxon>
        <taxon>Caudata</taxon>
        <taxon>Salamandroidea</taxon>
        <taxon>Salamandridae</taxon>
        <taxon>Pleurodelinae</taxon>
        <taxon>Pleurodeles</taxon>
    </lineage>
</organism>
<name>A0AAV7M7M0_PLEWA</name>
<gene>
    <name evidence="1" type="ORF">NDU88_004891</name>
</gene>
<accession>A0AAV7M7M0</accession>
<comment type="caution">
    <text evidence="1">The sequence shown here is derived from an EMBL/GenBank/DDBJ whole genome shotgun (WGS) entry which is preliminary data.</text>
</comment>
<dbReference type="Proteomes" id="UP001066276">
    <property type="component" value="Chromosome 10"/>
</dbReference>
<dbReference type="AlphaFoldDB" id="A0AAV7M7M0"/>
<sequence>MRRKSVPRLVARCENDLPPVVVLRTRGTVSRASMRRVLKQEKEMALTCWVMDSEGSKVVPRLLAWSVGVGAVPRVAGHQKSSHAEKGGAEDKDFRLVRIEFEAAVLHPFGSGLHSFVEVGLGGVLGEGRMSQVSSAYEMMLR</sequence>
<evidence type="ECO:0000313" key="1">
    <source>
        <dbReference type="EMBL" id="KAJ1099796.1"/>
    </source>
</evidence>
<proteinExistence type="predicted"/>
<keyword evidence="2" id="KW-1185">Reference proteome</keyword>
<protein>
    <submittedName>
        <fullName evidence="1">Uncharacterized protein</fullName>
    </submittedName>
</protein>
<dbReference type="EMBL" id="JANPWB010000014">
    <property type="protein sequence ID" value="KAJ1099796.1"/>
    <property type="molecule type" value="Genomic_DNA"/>
</dbReference>